<dbReference type="RefSeq" id="WP_316973238.1">
    <property type="nucleotide sequence ID" value="NZ_JAWIIJ010000004.1"/>
</dbReference>
<dbReference type="PANTHER" id="PTHR30055">
    <property type="entry name" value="HTH-TYPE TRANSCRIPTIONAL REGULATOR RUTR"/>
    <property type="match status" value="1"/>
</dbReference>
<proteinExistence type="predicted"/>
<name>A0ABU3VW43_9GAMM</name>
<dbReference type="Proteomes" id="UP001269819">
    <property type="component" value="Unassembled WGS sequence"/>
</dbReference>
<dbReference type="Pfam" id="PF00440">
    <property type="entry name" value="TetR_N"/>
    <property type="match status" value="1"/>
</dbReference>
<dbReference type="PANTHER" id="PTHR30055:SF178">
    <property type="entry name" value="POSSIBLE TRANSCRIPTIONAL REGULATORY PROTEIN"/>
    <property type="match status" value="1"/>
</dbReference>
<dbReference type="SUPFAM" id="SSF46689">
    <property type="entry name" value="Homeodomain-like"/>
    <property type="match status" value="1"/>
</dbReference>
<accession>A0ABU3VW43</accession>
<feature type="DNA-binding region" description="H-T-H motif" evidence="2">
    <location>
        <begin position="42"/>
        <end position="61"/>
    </location>
</feature>
<dbReference type="PROSITE" id="PS50977">
    <property type="entry name" value="HTH_TETR_2"/>
    <property type="match status" value="1"/>
</dbReference>
<organism evidence="4 5">
    <name type="scientific">Marinobacter xestospongiae</name>
    <dbReference type="NCBI Taxonomy" id="994319"/>
    <lineage>
        <taxon>Bacteria</taxon>
        <taxon>Pseudomonadati</taxon>
        <taxon>Pseudomonadota</taxon>
        <taxon>Gammaproteobacteria</taxon>
        <taxon>Pseudomonadales</taxon>
        <taxon>Marinobacteraceae</taxon>
        <taxon>Marinobacter</taxon>
    </lineage>
</organism>
<evidence type="ECO:0000313" key="5">
    <source>
        <dbReference type="Proteomes" id="UP001269819"/>
    </source>
</evidence>
<dbReference type="Gene3D" id="1.10.357.10">
    <property type="entry name" value="Tetracycline Repressor, domain 2"/>
    <property type="match status" value="1"/>
</dbReference>
<evidence type="ECO:0000256" key="2">
    <source>
        <dbReference type="PROSITE-ProRule" id="PRU00335"/>
    </source>
</evidence>
<gene>
    <name evidence="4" type="ORF">RYS15_07260</name>
</gene>
<protein>
    <submittedName>
        <fullName evidence="4">TetR family transcriptional regulator</fullName>
    </submittedName>
</protein>
<feature type="domain" description="HTH tetR-type" evidence="3">
    <location>
        <begin position="19"/>
        <end position="79"/>
    </location>
</feature>
<dbReference type="EMBL" id="JAWIIJ010000004">
    <property type="protein sequence ID" value="MDV2078476.1"/>
    <property type="molecule type" value="Genomic_DNA"/>
</dbReference>
<keyword evidence="5" id="KW-1185">Reference proteome</keyword>
<evidence type="ECO:0000259" key="3">
    <source>
        <dbReference type="PROSITE" id="PS50977"/>
    </source>
</evidence>
<dbReference type="InterPro" id="IPR001647">
    <property type="entry name" value="HTH_TetR"/>
</dbReference>
<comment type="caution">
    <text evidence="4">The sequence shown here is derived from an EMBL/GenBank/DDBJ whole genome shotgun (WGS) entry which is preliminary data.</text>
</comment>
<dbReference type="PRINTS" id="PR00455">
    <property type="entry name" value="HTHTETR"/>
</dbReference>
<reference evidence="4 5" key="1">
    <citation type="submission" date="2023-10" db="EMBL/GenBank/DDBJ databases">
        <title>Characteristics and mechanism of a salt-tolerant marine origin heterotrophic nitrifying- aerobic denitrifying bacteria Marinobacter xestospongiae HN1.</title>
        <authorList>
            <person name="Qi R."/>
        </authorList>
    </citation>
    <scope>NUCLEOTIDE SEQUENCE [LARGE SCALE GENOMIC DNA]</scope>
    <source>
        <strain evidence="4 5">HN1</strain>
    </source>
</reference>
<dbReference type="InterPro" id="IPR041483">
    <property type="entry name" value="TetR_C_34"/>
</dbReference>
<evidence type="ECO:0000256" key="1">
    <source>
        <dbReference type="ARBA" id="ARBA00023125"/>
    </source>
</evidence>
<dbReference type="PROSITE" id="PS01081">
    <property type="entry name" value="HTH_TETR_1"/>
    <property type="match status" value="1"/>
</dbReference>
<dbReference type="InterPro" id="IPR050109">
    <property type="entry name" value="HTH-type_TetR-like_transc_reg"/>
</dbReference>
<dbReference type="InterPro" id="IPR009057">
    <property type="entry name" value="Homeodomain-like_sf"/>
</dbReference>
<dbReference type="InterPro" id="IPR023772">
    <property type="entry name" value="DNA-bd_HTH_TetR-type_CS"/>
</dbReference>
<dbReference type="Pfam" id="PF17929">
    <property type="entry name" value="TetR_C_34"/>
    <property type="match status" value="1"/>
</dbReference>
<evidence type="ECO:0000313" key="4">
    <source>
        <dbReference type="EMBL" id="MDV2078476.1"/>
    </source>
</evidence>
<keyword evidence="1 2" id="KW-0238">DNA-binding</keyword>
<sequence length="215" mass="23920">MTGRLCGGRRRARSAADKAEREQQILTAADALFRERGLDRLTLAEVAAHTGLTKAALYRYFRSKEVLFLAVYRRALDRLVAAIEALPAQAFPGGFTDTLLAHDSYCRLTAILHVALEAGLSEQEAKDFKHHLLHQTRRLQARIESISGQPADACFRYLMQCQQALIGCWHLSHPSDTVARAMAEPPLSAFRLDFAETLRQHLALLTDALVNGRNG</sequence>